<keyword evidence="2" id="KW-0808">Transferase</keyword>
<dbReference type="PROSITE" id="PS51186">
    <property type="entry name" value="GNAT"/>
    <property type="match status" value="1"/>
</dbReference>
<dbReference type="InterPro" id="IPR000182">
    <property type="entry name" value="GNAT_dom"/>
</dbReference>
<organism evidence="2 3">
    <name type="scientific">Promicromonospora alba</name>
    <dbReference type="NCBI Taxonomy" id="1616110"/>
    <lineage>
        <taxon>Bacteria</taxon>
        <taxon>Bacillati</taxon>
        <taxon>Actinomycetota</taxon>
        <taxon>Actinomycetes</taxon>
        <taxon>Micrococcales</taxon>
        <taxon>Promicromonosporaceae</taxon>
        <taxon>Promicromonospora</taxon>
    </lineage>
</organism>
<dbReference type="RefSeq" id="WP_377134763.1">
    <property type="nucleotide sequence ID" value="NZ_JBHSFI010000003.1"/>
</dbReference>
<feature type="domain" description="N-acetyltransferase" evidence="1">
    <location>
        <begin position="1"/>
        <end position="208"/>
    </location>
</feature>
<name>A0ABV9HHF8_9MICO</name>
<dbReference type="GO" id="GO:0016746">
    <property type="term" value="F:acyltransferase activity"/>
    <property type="evidence" value="ECO:0007669"/>
    <property type="project" value="UniProtKB-KW"/>
</dbReference>
<keyword evidence="2" id="KW-0012">Acyltransferase</keyword>
<dbReference type="Proteomes" id="UP001596011">
    <property type="component" value="Unassembled WGS sequence"/>
</dbReference>
<reference evidence="3" key="1">
    <citation type="journal article" date="2019" name="Int. J. Syst. Evol. Microbiol.">
        <title>The Global Catalogue of Microorganisms (GCM) 10K type strain sequencing project: providing services to taxonomists for standard genome sequencing and annotation.</title>
        <authorList>
            <consortium name="The Broad Institute Genomics Platform"/>
            <consortium name="The Broad Institute Genome Sequencing Center for Infectious Disease"/>
            <person name="Wu L."/>
            <person name="Ma J."/>
        </authorList>
    </citation>
    <scope>NUCLEOTIDE SEQUENCE [LARGE SCALE GENOMIC DNA]</scope>
    <source>
        <strain evidence="3">CCUG 42722</strain>
    </source>
</reference>
<evidence type="ECO:0000259" key="1">
    <source>
        <dbReference type="PROSITE" id="PS51186"/>
    </source>
</evidence>
<evidence type="ECO:0000313" key="3">
    <source>
        <dbReference type="Proteomes" id="UP001596011"/>
    </source>
</evidence>
<keyword evidence="3" id="KW-1185">Reference proteome</keyword>
<dbReference type="SUPFAM" id="SSF55729">
    <property type="entry name" value="Acyl-CoA N-acyltransferases (Nat)"/>
    <property type="match status" value="1"/>
</dbReference>
<sequence length="214" mass="23851">MRITDFRPRQSKEAAQIAAAAFADDPLWTHTLPDPERRRLPHLIMLGTALRRIGPPQVARVALDGDRIIGFSSWTAAGSDDPYDPFDATRPADPHMARATRKLVRRAASDWPRLSALYATLGQSYPNDPGWFLGVLAVHPDHQRTGVGTALLRDGLDRADLDNQPVSLQTSTPENVDFYRRHGFDVTRTFAELYPGSPPLWTMRRPAPAVDHQA</sequence>
<evidence type="ECO:0000313" key="2">
    <source>
        <dbReference type="EMBL" id="MFC4628561.1"/>
    </source>
</evidence>
<gene>
    <name evidence="2" type="ORF">ACFO6V_09980</name>
</gene>
<dbReference type="EC" id="2.3.1.-" evidence="2"/>
<dbReference type="CDD" id="cd04301">
    <property type="entry name" value="NAT_SF"/>
    <property type="match status" value="1"/>
</dbReference>
<proteinExistence type="predicted"/>
<accession>A0ABV9HHF8</accession>
<dbReference type="InterPro" id="IPR016181">
    <property type="entry name" value="Acyl_CoA_acyltransferase"/>
</dbReference>
<dbReference type="PANTHER" id="PTHR42791:SF1">
    <property type="entry name" value="N-ACETYLTRANSFERASE DOMAIN-CONTAINING PROTEIN"/>
    <property type="match status" value="1"/>
</dbReference>
<dbReference type="Gene3D" id="3.40.630.30">
    <property type="match status" value="1"/>
</dbReference>
<dbReference type="InterPro" id="IPR052523">
    <property type="entry name" value="Trichothecene_AcTrans"/>
</dbReference>
<dbReference type="EMBL" id="JBHSFI010000003">
    <property type="protein sequence ID" value="MFC4628561.1"/>
    <property type="molecule type" value="Genomic_DNA"/>
</dbReference>
<comment type="caution">
    <text evidence="2">The sequence shown here is derived from an EMBL/GenBank/DDBJ whole genome shotgun (WGS) entry which is preliminary data.</text>
</comment>
<dbReference type="Pfam" id="PF13508">
    <property type="entry name" value="Acetyltransf_7"/>
    <property type="match status" value="1"/>
</dbReference>
<dbReference type="PANTHER" id="PTHR42791">
    <property type="entry name" value="GNAT FAMILY ACETYLTRANSFERASE"/>
    <property type="match status" value="1"/>
</dbReference>
<protein>
    <submittedName>
        <fullName evidence="2">GNAT family N-acetyltransferase</fullName>
        <ecNumber evidence="2">2.3.1.-</ecNumber>
    </submittedName>
</protein>